<dbReference type="OrthoDB" id="947434at2"/>
<organism evidence="2 3">
    <name type="scientific">Patiriisocius marinus</name>
    <dbReference type="NCBI Taxonomy" id="1397112"/>
    <lineage>
        <taxon>Bacteria</taxon>
        <taxon>Pseudomonadati</taxon>
        <taxon>Bacteroidota</taxon>
        <taxon>Flavobacteriia</taxon>
        <taxon>Flavobacteriales</taxon>
        <taxon>Flavobacteriaceae</taxon>
        <taxon>Patiriisocius</taxon>
    </lineage>
</organism>
<protein>
    <recommendedName>
        <fullName evidence="4">Outer membrane protein beta-barrel domain-containing protein</fullName>
    </recommendedName>
</protein>
<keyword evidence="1" id="KW-0732">Signal</keyword>
<sequence length="170" mass="18427">MKKYIVLFVMIAGFATASAQGFKAGFGAGYLTGLDGGGGSVDLIYELNEKWGISNTNTFAFAEIADNDRLKWFAVDLNARYNIGRGFYAIAGGEYLSSTFVDKTDVGGFSTGEEKFTSSEIGGNVGAGYVYNLIDNVNIFVETKYTFLELGDQVDDSGYLHARLGLLFDF</sequence>
<feature type="chain" id="PRO_5023875453" description="Outer membrane protein beta-barrel domain-containing protein" evidence="1">
    <location>
        <begin position="20"/>
        <end position="170"/>
    </location>
</feature>
<dbReference type="Gene3D" id="2.40.160.20">
    <property type="match status" value="1"/>
</dbReference>
<dbReference type="InterPro" id="IPR011250">
    <property type="entry name" value="OMP/PagP_B-barrel"/>
</dbReference>
<evidence type="ECO:0000256" key="1">
    <source>
        <dbReference type="SAM" id="SignalP"/>
    </source>
</evidence>
<comment type="caution">
    <text evidence="2">The sequence shown here is derived from an EMBL/GenBank/DDBJ whole genome shotgun (WGS) entry which is preliminary data.</text>
</comment>
<dbReference type="EMBL" id="BKCG01000008">
    <property type="protein sequence ID" value="GER60571.1"/>
    <property type="molecule type" value="Genomic_DNA"/>
</dbReference>
<dbReference type="SUPFAM" id="SSF56925">
    <property type="entry name" value="OMPA-like"/>
    <property type="match status" value="1"/>
</dbReference>
<keyword evidence="3" id="KW-1185">Reference proteome</keyword>
<accession>A0A5J4J424</accession>
<dbReference type="AlphaFoldDB" id="A0A5J4J424"/>
<gene>
    <name evidence="2" type="ORF">ULMA_26790</name>
</gene>
<evidence type="ECO:0000313" key="2">
    <source>
        <dbReference type="EMBL" id="GER60571.1"/>
    </source>
</evidence>
<dbReference type="RefSeq" id="WP_151675002.1">
    <property type="nucleotide sequence ID" value="NZ_BKCG01000008.1"/>
</dbReference>
<evidence type="ECO:0000313" key="3">
    <source>
        <dbReference type="Proteomes" id="UP000326509"/>
    </source>
</evidence>
<dbReference type="Proteomes" id="UP000326509">
    <property type="component" value="Unassembled WGS sequence"/>
</dbReference>
<proteinExistence type="predicted"/>
<evidence type="ECO:0008006" key="4">
    <source>
        <dbReference type="Google" id="ProtNLM"/>
    </source>
</evidence>
<feature type="signal peptide" evidence="1">
    <location>
        <begin position="1"/>
        <end position="19"/>
    </location>
</feature>
<name>A0A5J4J424_9FLAO</name>
<reference evidence="2 3" key="1">
    <citation type="submission" date="2019-08" db="EMBL/GenBank/DDBJ databases">
        <title>Draft genome sequence of Ulvibacter marinus type strain NBRC 109484.</title>
        <authorList>
            <person name="Kawano K."/>
            <person name="Ushijima N."/>
            <person name="Kihara M."/>
            <person name="Itoh H."/>
        </authorList>
    </citation>
    <scope>NUCLEOTIDE SEQUENCE [LARGE SCALE GENOMIC DNA]</scope>
    <source>
        <strain evidence="2 3">NBRC 109484</strain>
    </source>
</reference>